<dbReference type="PANTHER" id="PTHR34216">
    <property type="match status" value="1"/>
</dbReference>
<feature type="region of interest" description="Disordered" evidence="15">
    <location>
        <begin position="449"/>
        <end position="476"/>
    </location>
</feature>
<evidence type="ECO:0000256" key="6">
    <source>
        <dbReference type="ARBA" id="ARBA00022729"/>
    </source>
</evidence>
<evidence type="ECO:0000256" key="8">
    <source>
        <dbReference type="ARBA" id="ARBA00022801"/>
    </source>
</evidence>
<keyword evidence="16" id="KW-1133">Transmembrane helix</keyword>
<evidence type="ECO:0000256" key="11">
    <source>
        <dbReference type="ARBA" id="ARBA00023295"/>
    </source>
</evidence>
<dbReference type="InterPro" id="IPR051398">
    <property type="entry name" value="Polysacch_Deacetylase"/>
</dbReference>
<dbReference type="InterPro" id="IPR019931">
    <property type="entry name" value="LPXTG_anchor"/>
</dbReference>
<dbReference type="GO" id="GO:0045493">
    <property type="term" value="P:xylan catabolic process"/>
    <property type="evidence" value="ECO:0007669"/>
    <property type="project" value="UniProtKB-UniPathway"/>
</dbReference>
<keyword evidence="12 14" id="KW-0624">Polysaccharide degradation</keyword>
<dbReference type="Pfam" id="PF00746">
    <property type="entry name" value="Gram_pos_anchor"/>
    <property type="match status" value="1"/>
</dbReference>
<dbReference type="CDD" id="cd00005">
    <property type="entry name" value="CBM9_like_1"/>
    <property type="match status" value="1"/>
</dbReference>
<feature type="region of interest" description="Disordered" evidence="15">
    <location>
        <begin position="149"/>
        <end position="177"/>
    </location>
</feature>
<reference evidence="20" key="1">
    <citation type="submission" date="2016-10" db="EMBL/GenBank/DDBJ databases">
        <authorList>
            <person name="Varghese N."/>
            <person name="Submissions S."/>
        </authorList>
    </citation>
    <scope>NUCLEOTIDE SEQUENCE [LARGE SCALE GENOMIC DNA]</scope>
    <source>
        <strain evidence="20">CGMCC 1.4250</strain>
    </source>
</reference>
<dbReference type="SUPFAM" id="SSF49344">
    <property type="entry name" value="CBD9-like"/>
    <property type="match status" value="1"/>
</dbReference>
<sequence>MNRHFKRIISLFLIAILVIPSGWITPAKEAATNEDMPVLLYHRVVENPSNQWTDTSIENFEQTMKYLHDNGYNTLSAEQYVSIMEGTETAPENPILLTFDDATPDFITNALPVLEKYDMHAVQFVITDWIGTDYSMSEEQLKNLADHPNVSLQNHSNTHSDETWGNDGSQRSEITKEQAEEEITQANTYLSDITGENPILMAYPYGSYNDAAKEVNKENGIQYAFKVGTPDEDEYAMSRHYVVMDTTLEDIAGWIGGPVPDPETETEDESEANTVYHETFEDGLGVVTQAGNAQLDPVSEIVFEGNEDGNAIHVSERSNNWDGVNLPFSNVGMEDGKTYTITITGYVDDNVTIPEGSQALLQNVDSYNGLYAAAELVEGQSFTLSGEYTVNTSEDNALRIQSNDDGQTIPFYIGGILIIEERASEDDDEEEQEEPRQPAEDFTTITFEDQTTGGFEPRGDSETLTVTDEENHTENGSHALKVAERSENWHGPSLRVEQYVDQGQEYKISARVKLISSESSQLQLSTQVGEGDSANYNNLQGKTISTEDGWVQLEGTYRYSSVGGEYLAIYVESSNNSTASFYIDDVTFEPTDSGEVEIEKDLTPIKDVYADYFLIGNAVSNAEFEGTRLELLNMHHNLVTAENAMKPGYAYNDDREFDFTAEDALVEQASKQGLQLHGHVLVWHQQSDEWLHSDENGNPLSREEALENLRNHVKTTIEHFGPNVISWDVVNEAMIDNPPNPADWKASLRQSGWYQAIGPDYVEQSFRAAKEVIDENGWDISLYYNDYNDDNQNKAEAMYQMVKEINENYATDNDGELLVDGIGMQGHYNLNTNPENVRRSMEKFISLGVEVGVTELDITAGSDNELTEQQANAQGYLYAQLFQLYKEHADHISRVTFWGLNDATSWRAEQSPLLFNKDLQAKPAYNAVIDPDTFIEEHELEETEANHSTASFGTPEIDGAIDNVWSDVPALPINRYQMAWQGADGTAKALWDDENLYVLIQVSDSNLDDTNENAWEQDSIEVFVDENNGKTASYQDDDGQYRVNFNNETSFNPESIADGFDSATHVSDNGYTVEVKIPFKTITPEDGTEIGFDVQINDAKDGARESAATWNDTTGAGYQDTSVFGILTLEGSADSTPEPEEPQPEDPDSKEPTPEKPKQVVTKPVVKNKQATMKDDDIDKLEKEDELVINLRNHDSSITVSFTSDQVKQLKQQNATITINMKDVSIQLPASVFSNGNQAVDIEIQKMKDMDGALSAVYDFIIMQGDKEIRQFDSKVALSFKVDKDKVKDSNNVKLFYWNPDAETWELIGGEYQNGVVTAETGHFSTFAVFETEKVEESKADPVNHVDEENKLPDTATSTFNYLLAGLMILLIGAVFLLLIKRKKSSLL</sequence>
<feature type="domain" description="NodB homology" evidence="17">
    <location>
        <begin position="93"/>
        <end position="296"/>
    </location>
</feature>
<dbReference type="SMART" id="SM00633">
    <property type="entry name" value="Glyco_10"/>
    <property type="match status" value="1"/>
</dbReference>
<evidence type="ECO:0000256" key="5">
    <source>
        <dbReference type="ARBA" id="ARBA00022525"/>
    </source>
</evidence>
<dbReference type="STRING" id="334253.SAMN04487943_103241"/>
<keyword evidence="5" id="KW-0964">Secreted</keyword>
<comment type="catalytic activity">
    <reaction evidence="14">
        <text>Endohydrolysis of (1-&gt;4)-beta-D-xylosidic linkages in xylans.</text>
        <dbReference type="EC" id="3.2.1.8"/>
    </reaction>
</comment>
<dbReference type="PROSITE" id="PS51677">
    <property type="entry name" value="NODB"/>
    <property type="match status" value="1"/>
</dbReference>
<evidence type="ECO:0000259" key="17">
    <source>
        <dbReference type="PROSITE" id="PS51677"/>
    </source>
</evidence>
<dbReference type="RefSeq" id="WP_091482838.1">
    <property type="nucleotide sequence ID" value="NZ_FOTR01000003.1"/>
</dbReference>
<dbReference type="InterPro" id="IPR010502">
    <property type="entry name" value="Carb-bd_dom_fam9"/>
</dbReference>
<evidence type="ECO:0000256" key="9">
    <source>
        <dbReference type="ARBA" id="ARBA00023088"/>
    </source>
</evidence>
<evidence type="ECO:0000256" key="13">
    <source>
        <dbReference type="PROSITE-ProRule" id="PRU10061"/>
    </source>
</evidence>
<evidence type="ECO:0000256" key="16">
    <source>
        <dbReference type="SAM" id="Phobius"/>
    </source>
</evidence>
<dbReference type="InterPro" id="IPR003305">
    <property type="entry name" value="CenC_carb-bd"/>
</dbReference>
<dbReference type="PROSITE" id="PS00591">
    <property type="entry name" value="GH10_1"/>
    <property type="match status" value="1"/>
</dbReference>
<evidence type="ECO:0000256" key="2">
    <source>
        <dbReference type="ARBA" id="ARBA00004851"/>
    </source>
</evidence>
<dbReference type="Gene3D" id="2.60.40.1190">
    <property type="match status" value="1"/>
</dbReference>
<dbReference type="InterPro" id="IPR011330">
    <property type="entry name" value="Glyco_hydro/deAcase_b/a-brl"/>
</dbReference>
<name>A0A1I4JXW2_9BACI</name>
<feature type="domain" description="GH10" evidence="18">
    <location>
        <begin position="599"/>
        <end position="931"/>
    </location>
</feature>
<evidence type="ECO:0000259" key="18">
    <source>
        <dbReference type="PROSITE" id="PS51760"/>
    </source>
</evidence>
<keyword evidence="19" id="KW-0858">Xylan degradation</keyword>
<evidence type="ECO:0000256" key="10">
    <source>
        <dbReference type="ARBA" id="ARBA00023277"/>
    </source>
</evidence>
<dbReference type="Pfam" id="PF06452">
    <property type="entry name" value="CBM9_1"/>
    <property type="match status" value="1"/>
</dbReference>
<comment type="subcellular location">
    <subcellularLocation>
        <location evidence="1">Secreted</location>
        <location evidence="1">Cell wall</location>
        <topology evidence="1">Peptidoglycan-anchor</topology>
    </subcellularLocation>
</comment>
<dbReference type="PRINTS" id="PR00134">
    <property type="entry name" value="GLHYDRLASE10"/>
</dbReference>
<keyword evidence="8 14" id="KW-0378">Hydrolase</keyword>
<keyword evidence="16" id="KW-0812">Transmembrane</keyword>
<keyword evidence="6" id="KW-0732">Signal</keyword>
<comment type="similarity">
    <text evidence="3 14">Belongs to the glycosyl hydrolase 10 (cellulase F) family.</text>
</comment>
<dbReference type="Gene3D" id="3.20.20.370">
    <property type="entry name" value="Glycoside hydrolase/deacetylase"/>
    <property type="match status" value="1"/>
</dbReference>
<dbReference type="Pfam" id="PF00331">
    <property type="entry name" value="Glyco_hydro_10"/>
    <property type="match status" value="1"/>
</dbReference>
<dbReference type="InterPro" id="IPR008979">
    <property type="entry name" value="Galactose-bd-like_sf"/>
</dbReference>
<dbReference type="UniPathway" id="UPA00114"/>
<dbReference type="GO" id="GO:0031176">
    <property type="term" value="F:endo-1,4-beta-xylanase activity"/>
    <property type="evidence" value="ECO:0007669"/>
    <property type="project" value="UniProtKB-EC"/>
</dbReference>
<keyword evidence="20" id="KW-1185">Reference proteome</keyword>
<feature type="region of interest" description="Disordered" evidence="15">
    <location>
        <begin position="1131"/>
        <end position="1165"/>
    </location>
</feature>
<feature type="transmembrane region" description="Helical" evidence="16">
    <location>
        <begin position="1360"/>
        <end position="1380"/>
    </location>
</feature>
<dbReference type="NCBIfam" id="TIGR01167">
    <property type="entry name" value="LPXTG_anchor"/>
    <property type="match status" value="1"/>
</dbReference>
<dbReference type="EMBL" id="FOTR01000003">
    <property type="protein sequence ID" value="SFL71418.1"/>
    <property type="molecule type" value="Genomic_DNA"/>
</dbReference>
<organism evidence="19 20">
    <name type="scientific">Gracilibacillus orientalis</name>
    <dbReference type="NCBI Taxonomy" id="334253"/>
    <lineage>
        <taxon>Bacteria</taxon>
        <taxon>Bacillati</taxon>
        <taxon>Bacillota</taxon>
        <taxon>Bacilli</taxon>
        <taxon>Bacillales</taxon>
        <taxon>Bacillaceae</taxon>
        <taxon>Gracilibacillus</taxon>
    </lineage>
</organism>
<protein>
    <recommendedName>
        <fullName evidence="14">Beta-xylanase</fullName>
        <ecNumber evidence="14">3.2.1.8</ecNumber>
    </recommendedName>
</protein>
<dbReference type="InterPro" id="IPR031158">
    <property type="entry name" value="GH10_AS"/>
</dbReference>
<accession>A0A1I4JXW2</accession>
<feature type="active site" description="Nucleophile" evidence="13">
    <location>
        <position position="855"/>
    </location>
</feature>
<evidence type="ECO:0000256" key="1">
    <source>
        <dbReference type="ARBA" id="ARBA00004168"/>
    </source>
</evidence>
<evidence type="ECO:0000256" key="4">
    <source>
        <dbReference type="ARBA" id="ARBA00022512"/>
    </source>
</evidence>
<keyword evidence="7" id="KW-0677">Repeat</keyword>
<evidence type="ECO:0000313" key="20">
    <source>
        <dbReference type="Proteomes" id="UP000198565"/>
    </source>
</evidence>
<keyword evidence="16" id="KW-0472">Membrane</keyword>
<dbReference type="Gene3D" id="2.60.120.260">
    <property type="entry name" value="Galactose-binding domain-like"/>
    <property type="match status" value="2"/>
</dbReference>
<dbReference type="GO" id="GO:0016810">
    <property type="term" value="F:hydrolase activity, acting on carbon-nitrogen (but not peptide) bonds"/>
    <property type="evidence" value="ECO:0007669"/>
    <property type="project" value="InterPro"/>
</dbReference>
<dbReference type="SUPFAM" id="SSF88713">
    <property type="entry name" value="Glycoside hydrolase/deacetylase"/>
    <property type="match status" value="1"/>
</dbReference>
<dbReference type="InterPro" id="IPR001000">
    <property type="entry name" value="GH10_dom"/>
</dbReference>
<evidence type="ECO:0000313" key="19">
    <source>
        <dbReference type="EMBL" id="SFL71418.1"/>
    </source>
</evidence>
<feature type="compositionally biased region" description="Basic and acidic residues" evidence="15">
    <location>
        <begin position="1147"/>
        <end position="1158"/>
    </location>
</feature>
<evidence type="ECO:0000256" key="7">
    <source>
        <dbReference type="ARBA" id="ARBA00022737"/>
    </source>
</evidence>
<dbReference type="Pfam" id="PF01522">
    <property type="entry name" value="Polysacc_deac_1"/>
    <property type="match status" value="1"/>
</dbReference>
<dbReference type="SUPFAM" id="SSF51445">
    <property type="entry name" value="(Trans)glycosidases"/>
    <property type="match status" value="1"/>
</dbReference>
<keyword evidence="9" id="KW-0572">Peptidoglycan-anchor</keyword>
<feature type="compositionally biased region" description="Acidic residues" evidence="15">
    <location>
        <begin position="1137"/>
        <end position="1146"/>
    </location>
</feature>
<keyword evidence="10 14" id="KW-0119">Carbohydrate metabolism</keyword>
<evidence type="ECO:0000256" key="3">
    <source>
        <dbReference type="ARBA" id="ARBA00007495"/>
    </source>
</evidence>
<dbReference type="SUPFAM" id="SSF49785">
    <property type="entry name" value="Galactose-binding domain-like"/>
    <property type="match status" value="2"/>
</dbReference>
<keyword evidence="4" id="KW-0134">Cell wall</keyword>
<dbReference type="PROSITE" id="PS51760">
    <property type="entry name" value="GH10_2"/>
    <property type="match status" value="1"/>
</dbReference>
<dbReference type="Proteomes" id="UP000198565">
    <property type="component" value="Unassembled WGS sequence"/>
</dbReference>
<dbReference type="GO" id="GO:0030246">
    <property type="term" value="F:carbohydrate binding"/>
    <property type="evidence" value="ECO:0007669"/>
    <property type="project" value="InterPro"/>
</dbReference>
<proteinExistence type="inferred from homology"/>
<keyword evidence="11 14" id="KW-0326">Glycosidase</keyword>
<gene>
    <name evidence="19" type="ORF">SAMN04487943_103241</name>
</gene>
<comment type="pathway">
    <text evidence="2">Glycan degradation; xylan degradation.</text>
</comment>
<dbReference type="Gene3D" id="3.20.20.80">
    <property type="entry name" value="Glycosidases"/>
    <property type="match status" value="1"/>
</dbReference>
<dbReference type="Pfam" id="PF02018">
    <property type="entry name" value="CBM_4_9"/>
    <property type="match status" value="2"/>
</dbReference>
<evidence type="ECO:0000256" key="12">
    <source>
        <dbReference type="ARBA" id="ARBA00023326"/>
    </source>
</evidence>
<evidence type="ECO:0000256" key="15">
    <source>
        <dbReference type="SAM" id="MobiDB-lite"/>
    </source>
</evidence>
<dbReference type="EC" id="3.2.1.8" evidence="14"/>
<dbReference type="InterPro" id="IPR017853">
    <property type="entry name" value="GH"/>
</dbReference>
<evidence type="ECO:0000256" key="14">
    <source>
        <dbReference type="RuleBase" id="RU361174"/>
    </source>
</evidence>
<dbReference type="InterPro" id="IPR002509">
    <property type="entry name" value="NODB_dom"/>
</dbReference>
<dbReference type="PANTHER" id="PTHR34216:SF3">
    <property type="entry name" value="POLY-BETA-1,6-N-ACETYL-D-GLUCOSAMINE N-DEACETYLASE"/>
    <property type="match status" value="1"/>
</dbReference>
<dbReference type="OrthoDB" id="9809277at2"/>
<dbReference type="CDD" id="cd10918">
    <property type="entry name" value="CE4_NodB_like_5s_6s"/>
    <property type="match status" value="1"/>
</dbReference>